<dbReference type="OrthoDB" id="6283009at2759"/>
<gene>
    <name evidence="2" type="ORF">DILT_LOCUS10021</name>
</gene>
<dbReference type="AlphaFoldDB" id="A0A3P7LLI7"/>
<protein>
    <recommendedName>
        <fullName evidence="4">Calponin-homology (CH) domain-containing protein</fullName>
    </recommendedName>
</protein>
<feature type="transmembrane region" description="Helical" evidence="1">
    <location>
        <begin position="138"/>
        <end position="161"/>
    </location>
</feature>
<keyword evidence="1" id="KW-0812">Transmembrane</keyword>
<dbReference type="SUPFAM" id="SSF46966">
    <property type="entry name" value="Spectrin repeat"/>
    <property type="match status" value="1"/>
</dbReference>
<dbReference type="Gene3D" id="1.20.58.60">
    <property type="match status" value="1"/>
</dbReference>
<keyword evidence="1" id="KW-0472">Membrane</keyword>
<accession>A0A3P7LLI7</accession>
<organism evidence="2 3">
    <name type="scientific">Dibothriocephalus latus</name>
    <name type="common">Fish tapeworm</name>
    <name type="synonym">Diphyllobothrium latum</name>
    <dbReference type="NCBI Taxonomy" id="60516"/>
    <lineage>
        <taxon>Eukaryota</taxon>
        <taxon>Metazoa</taxon>
        <taxon>Spiralia</taxon>
        <taxon>Lophotrochozoa</taxon>
        <taxon>Platyhelminthes</taxon>
        <taxon>Cestoda</taxon>
        <taxon>Eucestoda</taxon>
        <taxon>Diphyllobothriidea</taxon>
        <taxon>Diphyllobothriidae</taxon>
        <taxon>Dibothriocephalus</taxon>
    </lineage>
</organism>
<evidence type="ECO:0000313" key="2">
    <source>
        <dbReference type="EMBL" id="VDN14190.1"/>
    </source>
</evidence>
<evidence type="ECO:0000256" key="1">
    <source>
        <dbReference type="SAM" id="Phobius"/>
    </source>
</evidence>
<reference evidence="2 3" key="1">
    <citation type="submission" date="2018-11" db="EMBL/GenBank/DDBJ databases">
        <authorList>
            <consortium name="Pathogen Informatics"/>
        </authorList>
    </citation>
    <scope>NUCLEOTIDE SEQUENCE [LARGE SCALE GENOMIC DNA]</scope>
</reference>
<proteinExistence type="predicted"/>
<keyword evidence="1" id="KW-1133">Transmembrane helix</keyword>
<evidence type="ECO:0000313" key="3">
    <source>
        <dbReference type="Proteomes" id="UP000281553"/>
    </source>
</evidence>
<name>A0A3P7LLI7_DIBLA</name>
<sequence>MLRDGAVDERSIIIYLSSIYDTLALGPRDLVTGERLKHPIPPLPKSAADAADFATKLSLPALNGDRALGEELHTVWKEYRTLAIELIEWLRATCDRLANRHFPADLEGMQQLVLAELRRHRREELPIKERQRQQLVRLYADLQVCSFTLYFLLVLVSPAILPSWHWFGLTFTGNSFRE</sequence>
<keyword evidence="3" id="KW-1185">Reference proteome</keyword>
<dbReference type="EMBL" id="UYRU01058531">
    <property type="protein sequence ID" value="VDN14190.1"/>
    <property type="molecule type" value="Genomic_DNA"/>
</dbReference>
<evidence type="ECO:0008006" key="4">
    <source>
        <dbReference type="Google" id="ProtNLM"/>
    </source>
</evidence>
<dbReference type="Proteomes" id="UP000281553">
    <property type="component" value="Unassembled WGS sequence"/>
</dbReference>